<dbReference type="STRING" id="101127.A0A1X2G8X2"/>
<dbReference type="InterPro" id="IPR013083">
    <property type="entry name" value="Znf_RING/FYVE/PHD"/>
</dbReference>
<dbReference type="SMART" id="SM00184">
    <property type="entry name" value="RING"/>
    <property type="match status" value="1"/>
</dbReference>
<organism evidence="3 4">
    <name type="scientific">Hesseltinella vesiculosa</name>
    <dbReference type="NCBI Taxonomy" id="101127"/>
    <lineage>
        <taxon>Eukaryota</taxon>
        <taxon>Fungi</taxon>
        <taxon>Fungi incertae sedis</taxon>
        <taxon>Mucoromycota</taxon>
        <taxon>Mucoromycotina</taxon>
        <taxon>Mucoromycetes</taxon>
        <taxon>Mucorales</taxon>
        <taxon>Cunninghamellaceae</taxon>
        <taxon>Hesseltinella</taxon>
    </lineage>
</organism>
<name>A0A1X2G8X2_9FUNG</name>
<dbReference type="PROSITE" id="PS50089">
    <property type="entry name" value="ZF_RING_2"/>
    <property type="match status" value="1"/>
</dbReference>
<protein>
    <recommendedName>
        <fullName evidence="2">RING-type domain-containing protein</fullName>
    </recommendedName>
</protein>
<keyword evidence="4" id="KW-1185">Reference proteome</keyword>
<evidence type="ECO:0000313" key="4">
    <source>
        <dbReference type="Proteomes" id="UP000242146"/>
    </source>
</evidence>
<dbReference type="AlphaFoldDB" id="A0A1X2G8X2"/>
<keyword evidence="1" id="KW-0862">Zinc</keyword>
<dbReference type="Proteomes" id="UP000242146">
    <property type="component" value="Unassembled WGS sequence"/>
</dbReference>
<dbReference type="GO" id="GO:0008270">
    <property type="term" value="F:zinc ion binding"/>
    <property type="evidence" value="ECO:0007669"/>
    <property type="project" value="UniProtKB-KW"/>
</dbReference>
<proteinExistence type="predicted"/>
<keyword evidence="1" id="KW-0863">Zinc-finger</keyword>
<evidence type="ECO:0000259" key="2">
    <source>
        <dbReference type="PROSITE" id="PS50089"/>
    </source>
</evidence>
<dbReference type="EMBL" id="MCGT01000031">
    <property type="protein sequence ID" value="ORX48040.1"/>
    <property type="molecule type" value="Genomic_DNA"/>
</dbReference>
<dbReference type="SUPFAM" id="SSF57850">
    <property type="entry name" value="RING/U-box"/>
    <property type="match status" value="1"/>
</dbReference>
<evidence type="ECO:0000256" key="1">
    <source>
        <dbReference type="PROSITE-ProRule" id="PRU00175"/>
    </source>
</evidence>
<evidence type="ECO:0000313" key="3">
    <source>
        <dbReference type="EMBL" id="ORX48040.1"/>
    </source>
</evidence>
<feature type="domain" description="RING-type" evidence="2">
    <location>
        <begin position="42"/>
        <end position="100"/>
    </location>
</feature>
<sequence>MHLIRDFCTLQSYLLSRYQWPLLKATKALLLQAMPQEEDYGCPICLSLLEKPMTFQSCRHRFCGRCTEKLFASHLGGVINNSSSLSITSADHGLPCPICRDSVEKEDVVLDQSLANFLKAYFPPCLPWWKKLLKLGKRVLQAILKALSASTMYYPDYADEDDIHRHAVLMVMY</sequence>
<gene>
    <name evidence="3" type="ORF">DM01DRAFT_1135034</name>
</gene>
<reference evidence="3 4" key="1">
    <citation type="submission" date="2016-07" db="EMBL/GenBank/DDBJ databases">
        <title>Pervasive Adenine N6-methylation of Active Genes in Fungi.</title>
        <authorList>
            <consortium name="DOE Joint Genome Institute"/>
            <person name="Mondo S.J."/>
            <person name="Dannebaum R.O."/>
            <person name="Kuo R.C."/>
            <person name="Labutti K."/>
            <person name="Haridas S."/>
            <person name="Kuo A."/>
            <person name="Salamov A."/>
            <person name="Ahrendt S.R."/>
            <person name="Lipzen A."/>
            <person name="Sullivan W."/>
            <person name="Andreopoulos W.B."/>
            <person name="Clum A."/>
            <person name="Lindquist E."/>
            <person name="Daum C."/>
            <person name="Ramamoorthy G.K."/>
            <person name="Gryganskyi A."/>
            <person name="Culley D."/>
            <person name="Magnuson J.K."/>
            <person name="James T.Y."/>
            <person name="O'Malley M.A."/>
            <person name="Stajich J.E."/>
            <person name="Spatafora J.W."/>
            <person name="Visel A."/>
            <person name="Grigoriev I.V."/>
        </authorList>
    </citation>
    <scope>NUCLEOTIDE SEQUENCE [LARGE SCALE GENOMIC DNA]</scope>
    <source>
        <strain evidence="3 4">NRRL 3301</strain>
    </source>
</reference>
<dbReference type="InterPro" id="IPR001841">
    <property type="entry name" value="Znf_RING"/>
</dbReference>
<accession>A0A1X2G8X2</accession>
<dbReference type="OrthoDB" id="2358609at2759"/>
<dbReference type="Gene3D" id="3.30.40.10">
    <property type="entry name" value="Zinc/RING finger domain, C3HC4 (zinc finger)"/>
    <property type="match status" value="1"/>
</dbReference>
<dbReference type="Pfam" id="PF13923">
    <property type="entry name" value="zf-C3HC4_2"/>
    <property type="match status" value="1"/>
</dbReference>
<keyword evidence="1" id="KW-0479">Metal-binding</keyword>
<comment type="caution">
    <text evidence="3">The sequence shown here is derived from an EMBL/GenBank/DDBJ whole genome shotgun (WGS) entry which is preliminary data.</text>
</comment>